<name>A0ABT7NB15_9BURK</name>
<dbReference type="Proteomes" id="UP001174908">
    <property type="component" value="Unassembled WGS sequence"/>
</dbReference>
<evidence type="ECO:0000313" key="4">
    <source>
        <dbReference type="EMBL" id="MDM0045085.1"/>
    </source>
</evidence>
<evidence type="ECO:0000256" key="2">
    <source>
        <dbReference type="SAM" id="SignalP"/>
    </source>
</evidence>
<dbReference type="InterPro" id="IPR013783">
    <property type="entry name" value="Ig-like_fold"/>
</dbReference>
<dbReference type="RefSeq" id="WP_286660187.1">
    <property type="nucleotide sequence ID" value="NZ_JASZYV010000002.1"/>
</dbReference>
<keyword evidence="5" id="KW-1185">Reference proteome</keyword>
<proteinExistence type="predicted"/>
<sequence>MSLKKLASLGLGWSLALLAHASGLQVAPTSLTLPATQNADGLWLSNTGDAVVHAQVRVFKWTQDKDGDQLTPSREVLVSPPMIELAASDRQLIRVIRTGAPPADAEATYRVVIDELPVAAGPDKGVQFVLRYSVPVFMAPAGAVAPQLDWKMVREGSQAVLEVGNSGSMHAQLADLKFTNAQGKSTDVHPGLLGYVLPGAKRRWPLKTPPNTFGGGGGSMDALINGSATQQTLPPIEPAR</sequence>
<dbReference type="PANTHER" id="PTHR30251">
    <property type="entry name" value="PILUS ASSEMBLY CHAPERONE"/>
    <property type="match status" value="1"/>
</dbReference>
<evidence type="ECO:0000256" key="1">
    <source>
        <dbReference type="SAM" id="MobiDB-lite"/>
    </source>
</evidence>
<gene>
    <name evidence="4" type="ORF">QTH91_11380</name>
</gene>
<dbReference type="SUPFAM" id="SSF49354">
    <property type="entry name" value="PapD-like"/>
    <property type="match status" value="1"/>
</dbReference>
<dbReference type="InterPro" id="IPR016147">
    <property type="entry name" value="Pili_assmbl_chaperone_N"/>
</dbReference>
<evidence type="ECO:0000259" key="3">
    <source>
        <dbReference type="Pfam" id="PF00345"/>
    </source>
</evidence>
<accession>A0ABT7NB15</accession>
<dbReference type="Gene3D" id="2.60.40.10">
    <property type="entry name" value="Immunoglobulins"/>
    <property type="match status" value="1"/>
</dbReference>
<dbReference type="Pfam" id="PF00345">
    <property type="entry name" value="PapD_N"/>
    <property type="match status" value="1"/>
</dbReference>
<comment type="caution">
    <text evidence="4">The sequence shown here is derived from an EMBL/GenBank/DDBJ whole genome shotgun (WGS) entry which is preliminary data.</text>
</comment>
<feature type="domain" description="Pili assembly chaperone N-terminal" evidence="3">
    <location>
        <begin position="23"/>
        <end position="142"/>
    </location>
</feature>
<organism evidence="4 5">
    <name type="scientific">Variovorax dokdonensis</name>
    <dbReference type="NCBI Taxonomy" id="344883"/>
    <lineage>
        <taxon>Bacteria</taxon>
        <taxon>Pseudomonadati</taxon>
        <taxon>Pseudomonadota</taxon>
        <taxon>Betaproteobacteria</taxon>
        <taxon>Burkholderiales</taxon>
        <taxon>Comamonadaceae</taxon>
        <taxon>Variovorax</taxon>
    </lineage>
</organism>
<protein>
    <submittedName>
        <fullName evidence="4">Molecular chaperone</fullName>
    </submittedName>
</protein>
<dbReference type="InterPro" id="IPR050643">
    <property type="entry name" value="Periplasmic_pilus_chap"/>
</dbReference>
<dbReference type="InterPro" id="IPR008962">
    <property type="entry name" value="PapD-like_sf"/>
</dbReference>
<evidence type="ECO:0000313" key="5">
    <source>
        <dbReference type="Proteomes" id="UP001174908"/>
    </source>
</evidence>
<dbReference type="PANTHER" id="PTHR30251:SF4">
    <property type="entry name" value="SLR1668 PROTEIN"/>
    <property type="match status" value="1"/>
</dbReference>
<feature type="region of interest" description="Disordered" evidence="1">
    <location>
        <begin position="215"/>
        <end position="240"/>
    </location>
</feature>
<dbReference type="EMBL" id="JASZYV010000002">
    <property type="protein sequence ID" value="MDM0045085.1"/>
    <property type="molecule type" value="Genomic_DNA"/>
</dbReference>
<feature type="signal peptide" evidence="2">
    <location>
        <begin position="1"/>
        <end position="21"/>
    </location>
</feature>
<feature type="chain" id="PRO_5045722955" evidence="2">
    <location>
        <begin position="22"/>
        <end position="240"/>
    </location>
</feature>
<reference evidence="4" key="1">
    <citation type="submission" date="2023-06" db="EMBL/GenBank/DDBJ databases">
        <authorList>
            <person name="Jiang Y."/>
            <person name="Liu Q."/>
        </authorList>
    </citation>
    <scope>NUCLEOTIDE SEQUENCE</scope>
    <source>
        <strain evidence="4">CGMCC 1.12089</strain>
    </source>
</reference>
<keyword evidence="2" id="KW-0732">Signal</keyword>